<dbReference type="OrthoDB" id="2971563at2"/>
<accession>A0A318H1J2</accession>
<comment type="caution">
    <text evidence="2">The sequence shown here is derived from an EMBL/GenBank/DDBJ whole genome shotgun (WGS) entry which is preliminary data.</text>
</comment>
<evidence type="ECO:0000259" key="1">
    <source>
        <dbReference type="SMART" id="SM00849"/>
    </source>
</evidence>
<evidence type="ECO:0000313" key="2">
    <source>
        <dbReference type="EMBL" id="PXW97005.1"/>
    </source>
</evidence>
<dbReference type="AlphaFoldDB" id="A0A318H1J2"/>
<dbReference type="Gene3D" id="3.60.15.10">
    <property type="entry name" value="Ribonuclease Z/Hydroxyacylglutathione hydrolase-like"/>
    <property type="match status" value="1"/>
</dbReference>
<proteinExistence type="predicted"/>
<keyword evidence="3" id="KW-1185">Reference proteome</keyword>
<dbReference type="InterPro" id="IPR050855">
    <property type="entry name" value="NDM-1-like"/>
</dbReference>
<sequence length="309" mass="33592">MSPTIAALPAGLTVLERGWLSANNVLLAGRPGEGATLIDTGHCSHADQTLALVQQALGGQRLGRIFNTHLHSDHCGGNARLQRQHGCTVWTPPGQADAVVRWDETALSYRPTGQQCEPFTLQGVLIPGGELEIGTMGWEVLSAPGHDPDSVMLFQREHGLLISADALWEHGFGVVFPELEGESAFRDVRAVLELIATLPVRQVIPGHGRVFSDVAGALARAHERLAVFERQPARHARHAAKVLIKFHLMERRREPAADLLRWMLDTPLLASCHQRADSPLPLAGWTGALAEELCTAGHLRREGSWVVDA</sequence>
<dbReference type="SMART" id="SM00849">
    <property type="entry name" value="Lactamase_B"/>
    <property type="match status" value="1"/>
</dbReference>
<dbReference type="PANTHER" id="PTHR42951">
    <property type="entry name" value="METALLO-BETA-LACTAMASE DOMAIN-CONTAINING"/>
    <property type="match status" value="1"/>
</dbReference>
<dbReference type="InterPro" id="IPR036866">
    <property type="entry name" value="RibonucZ/Hydroxyglut_hydro"/>
</dbReference>
<dbReference type="InterPro" id="IPR001279">
    <property type="entry name" value="Metallo-B-lactamas"/>
</dbReference>
<dbReference type="SUPFAM" id="SSF56281">
    <property type="entry name" value="Metallo-hydrolase/oxidoreductase"/>
    <property type="match status" value="1"/>
</dbReference>
<dbReference type="RefSeq" id="WP_110400157.1">
    <property type="nucleotide sequence ID" value="NZ_QJJS01000005.1"/>
</dbReference>
<protein>
    <submittedName>
        <fullName evidence="2">Glyoxylase-like metal-dependent hydrolase (Beta-lactamase superfamily II)</fullName>
    </submittedName>
</protein>
<evidence type="ECO:0000313" key="3">
    <source>
        <dbReference type="Proteomes" id="UP000247811"/>
    </source>
</evidence>
<organism evidence="2 3">
    <name type="scientific">Sphaerotilus hippei</name>
    <dbReference type="NCBI Taxonomy" id="744406"/>
    <lineage>
        <taxon>Bacteria</taxon>
        <taxon>Pseudomonadati</taxon>
        <taxon>Pseudomonadota</taxon>
        <taxon>Betaproteobacteria</taxon>
        <taxon>Burkholderiales</taxon>
        <taxon>Sphaerotilaceae</taxon>
        <taxon>Sphaerotilus</taxon>
    </lineage>
</organism>
<name>A0A318H1J2_9BURK</name>
<dbReference type="Pfam" id="PF00753">
    <property type="entry name" value="Lactamase_B"/>
    <property type="match status" value="1"/>
</dbReference>
<reference evidence="2 3" key="1">
    <citation type="submission" date="2018-05" db="EMBL/GenBank/DDBJ databases">
        <title>Genomic Encyclopedia of Type Strains, Phase IV (KMG-IV): sequencing the most valuable type-strain genomes for metagenomic binning, comparative biology and taxonomic classification.</title>
        <authorList>
            <person name="Goeker M."/>
        </authorList>
    </citation>
    <scope>NUCLEOTIDE SEQUENCE [LARGE SCALE GENOMIC DNA]</scope>
    <source>
        <strain evidence="2 3">DSM 566</strain>
    </source>
</reference>
<keyword evidence="2" id="KW-0378">Hydrolase</keyword>
<dbReference type="CDD" id="cd06262">
    <property type="entry name" value="metallo-hydrolase-like_MBL-fold"/>
    <property type="match status" value="1"/>
</dbReference>
<gene>
    <name evidence="2" type="ORF">C7444_105103</name>
</gene>
<dbReference type="EMBL" id="QJJS01000005">
    <property type="protein sequence ID" value="PXW97005.1"/>
    <property type="molecule type" value="Genomic_DNA"/>
</dbReference>
<dbReference type="GO" id="GO:0016787">
    <property type="term" value="F:hydrolase activity"/>
    <property type="evidence" value="ECO:0007669"/>
    <property type="project" value="UniProtKB-KW"/>
</dbReference>
<dbReference type="Proteomes" id="UP000247811">
    <property type="component" value="Unassembled WGS sequence"/>
</dbReference>
<feature type="domain" description="Metallo-beta-lactamase" evidence="1">
    <location>
        <begin position="21"/>
        <end position="207"/>
    </location>
</feature>